<dbReference type="RefSeq" id="XP_013929049.1">
    <property type="nucleotide sequence ID" value="XM_014073574.1"/>
</dbReference>
<dbReference type="InterPro" id="IPR050599">
    <property type="entry name" value="VDCC_alpha-1_subunit"/>
</dbReference>
<dbReference type="KEGG" id="tsr:106554841"/>
<keyword evidence="12" id="KW-0175">Coiled coil</keyword>
<reference evidence="17" key="1">
    <citation type="submission" date="2025-08" db="UniProtKB">
        <authorList>
            <consortium name="RefSeq"/>
        </authorList>
    </citation>
    <scope>IDENTIFICATION</scope>
</reference>
<keyword evidence="9" id="KW-0406">Ion transport</keyword>
<keyword evidence="3" id="KW-0109">Calcium transport</keyword>
<feature type="compositionally biased region" description="Basic and acidic residues" evidence="13">
    <location>
        <begin position="141"/>
        <end position="151"/>
    </location>
</feature>
<feature type="domain" description="Ion transport" evidence="15">
    <location>
        <begin position="1"/>
        <end position="51"/>
    </location>
</feature>
<evidence type="ECO:0000256" key="8">
    <source>
        <dbReference type="ARBA" id="ARBA00022989"/>
    </source>
</evidence>
<name>A0A6I9YYC2_9SAUR</name>
<feature type="compositionally biased region" description="Basic and acidic residues" evidence="13">
    <location>
        <begin position="264"/>
        <end position="286"/>
    </location>
</feature>
<feature type="compositionally biased region" description="Basic and acidic residues" evidence="13">
    <location>
        <begin position="308"/>
        <end position="317"/>
    </location>
</feature>
<dbReference type="Proteomes" id="UP000504617">
    <property type="component" value="Unplaced"/>
</dbReference>
<evidence type="ECO:0000256" key="1">
    <source>
        <dbReference type="ARBA" id="ARBA00004141"/>
    </source>
</evidence>
<comment type="subcellular location">
    <subcellularLocation>
        <location evidence="1">Membrane</location>
        <topology evidence="1">Multi-pass membrane protein</topology>
    </subcellularLocation>
</comment>
<keyword evidence="6" id="KW-0106">Calcium</keyword>
<protein>
    <submittedName>
        <fullName evidence="17">Voltage-dependent R-type calcium channel subunit alpha-1E-like</fullName>
    </submittedName>
</protein>
<evidence type="ECO:0000256" key="14">
    <source>
        <dbReference type="SAM" id="Phobius"/>
    </source>
</evidence>
<evidence type="ECO:0000256" key="5">
    <source>
        <dbReference type="ARBA" id="ARBA00022692"/>
    </source>
</evidence>
<dbReference type="GeneID" id="106554841"/>
<feature type="non-terminal residue" evidence="17">
    <location>
        <position position="453"/>
    </location>
</feature>
<keyword evidence="16" id="KW-1185">Reference proteome</keyword>
<feature type="compositionally biased region" description="Basic residues" evidence="13">
    <location>
        <begin position="218"/>
        <end position="230"/>
    </location>
</feature>
<organism evidence="16 17">
    <name type="scientific">Thamnophis sirtalis</name>
    <dbReference type="NCBI Taxonomy" id="35019"/>
    <lineage>
        <taxon>Eukaryota</taxon>
        <taxon>Metazoa</taxon>
        <taxon>Chordata</taxon>
        <taxon>Craniata</taxon>
        <taxon>Vertebrata</taxon>
        <taxon>Euteleostomi</taxon>
        <taxon>Lepidosauria</taxon>
        <taxon>Squamata</taxon>
        <taxon>Bifurcata</taxon>
        <taxon>Unidentata</taxon>
        <taxon>Episquamata</taxon>
        <taxon>Toxicofera</taxon>
        <taxon>Serpentes</taxon>
        <taxon>Colubroidea</taxon>
        <taxon>Colubridae</taxon>
        <taxon>Natricinae</taxon>
        <taxon>Thamnophis</taxon>
    </lineage>
</organism>
<feature type="compositionally biased region" description="Basic and acidic residues" evidence="13">
    <location>
        <begin position="385"/>
        <end position="396"/>
    </location>
</feature>
<sequence>MYNGIRSQGGVSSGMWSSIYFIVLTLFGNYTLLNVFLAIAVDNLANAQELTKDEQEEEEAFNQKHALQKAKEVSPMSAPNMPAIERERRRRHHMSVWEQRTSRLRRHRQMSSQEGINKDEPPLLNPNASIFRKRKLLENSGLEKIEGDQGGRPEQTNGESLEQKPPGSKPSIRDDQRSPSPQAKKEWEEWHHKSFHGNCDINDQESKGSVSFEDRARLRQSQRRSRHRRVRTEPKENRTVSQENGPEGVAPAKGEQNGDQNENGEEKETIAEKEPVADMELKRTSEEITNNAELPMPTQDPSPSEGHQMLDKSKEASPVEQDGGSSLETSEQALLGDLSMETERTISRSEPDLSLITANMDKATESTTIMIDVQDSAVVQISNKTDGEASPLKEAETKEEEAAEAEKKNKKRKKEKSSKTGKPMVPHSSMFIFSTTNPIRRACHYVVNLRYFE</sequence>
<feature type="region of interest" description="Disordered" evidence="13">
    <location>
        <begin position="88"/>
        <end position="126"/>
    </location>
</feature>
<feature type="compositionally biased region" description="Polar residues" evidence="13">
    <location>
        <begin position="323"/>
        <end position="332"/>
    </location>
</feature>
<evidence type="ECO:0000256" key="9">
    <source>
        <dbReference type="ARBA" id="ARBA00023065"/>
    </source>
</evidence>
<evidence type="ECO:0000256" key="13">
    <source>
        <dbReference type="SAM" id="MobiDB-lite"/>
    </source>
</evidence>
<evidence type="ECO:0000256" key="3">
    <source>
        <dbReference type="ARBA" id="ARBA00022568"/>
    </source>
</evidence>
<evidence type="ECO:0000256" key="11">
    <source>
        <dbReference type="ARBA" id="ARBA00023303"/>
    </source>
</evidence>
<evidence type="ECO:0000313" key="16">
    <source>
        <dbReference type="Proteomes" id="UP000504617"/>
    </source>
</evidence>
<proteinExistence type="predicted"/>
<dbReference type="GO" id="GO:0043025">
    <property type="term" value="C:neuronal cell body"/>
    <property type="evidence" value="ECO:0007669"/>
    <property type="project" value="TreeGrafter"/>
</dbReference>
<keyword evidence="4" id="KW-0107">Calcium channel</keyword>
<evidence type="ECO:0000256" key="12">
    <source>
        <dbReference type="SAM" id="Coils"/>
    </source>
</evidence>
<keyword evidence="2" id="KW-0813">Transport</keyword>
<evidence type="ECO:0000256" key="10">
    <source>
        <dbReference type="ARBA" id="ARBA00023136"/>
    </source>
</evidence>
<feature type="coiled-coil region" evidence="12">
    <location>
        <begin position="37"/>
        <end position="64"/>
    </location>
</feature>
<keyword evidence="8 14" id="KW-1133">Transmembrane helix</keyword>
<evidence type="ECO:0000256" key="7">
    <source>
        <dbReference type="ARBA" id="ARBA00022882"/>
    </source>
</evidence>
<keyword evidence="5 14" id="KW-0812">Transmembrane</keyword>
<dbReference type="InterPro" id="IPR005821">
    <property type="entry name" value="Ion_trans_dom"/>
</dbReference>
<feature type="transmembrane region" description="Helical" evidence="14">
    <location>
        <begin position="20"/>
        <end position="41"/>
    </location>
</feature>
<evidence type="ECO:0000259" key="15">
    <source>
        <dbReference type="Pfam" id="PF00520"/>
    </source>
</evidence>
<dbReference type="GO" id="GO:0045202">
    <property type="term" value="C:synapse"/>
    <property type="evidence" value="ECO:0007669"/>
    <property type="project" value="GOC"/>
</dbReference>
<dbReference type="GO" id="GO:0098703">
    <property type="term" value="P:calcium ion import across plasma membrane"/>
    <property type="evidence" value="ECO:0007669"/>
    <property type="project" value="TreeGrafter"/>
</dbReference>
<dbReference type="Gene3D" id="1.10.287.70">
    <property type="match status" value="1"/>
</dbReference>
<gene>
    <name evidence="17" type="primary">LOC106554841</name>
</gene>
<evidence type="ECO:0000256" key="2">
    <source>
        <dbReference type="ARBA" id="ARBA00022448"/>
    </source>
</evidence>
<evidence type="ECO:0000256" key="4">
    <source>
        <dbReference type="ARBA" id="ARBA00022673"/>
    </source>
</evidence>
<feature type="compositionally biased region" description="Basic and acidic residues" evidence="13">
    <location>
        <begin position="341"/>
        <end position="351"/>
    </location>
</feature>
<dbReference type="Pfam" id="PF00520">
    <property type="entry name" value="Ion_trans"/>
    <property type="match status" value="1"/>
</dbReference>
<dbReference type="PANTHER" id="PTHR45628">
    <property type="entry name" value="VOLTAGE-DEPENDENT CALCIUM CHANNEL TYPE A SUBUNIT ALPHA-1"/>
    <property type="match status" value="1"/>
</dbReference>
<dbReference type="OrthoDB" id="431720at2759"/>
<feature type="compositionally biased region" description="Basic and acidic residues" evidence="13">
    <location>
        <begin position="171"/>
        <end position="192"/>
    </location>
</feature>
<keyword evidence="11" id="KW-0407">Ion channel</keyword>
<dbReference type="GO" id="GO:0008331">
    <property type="term" value="F:high voltage-gated calcium channel activity"/>
    <property type="evidence" value="ECO:0007669"/>
    <property type="project" value="TreeGrafter"/>
</dbReference>
<evidence type="ECO:0000256" key="6">
    <source>
        <dbReference type="ARBA" id="ARBA00022837"/>
    </source>
</evidence>
<accession>A0A6I9YYC2</accession>
<dbReference type="GO" id="GO:0005891">
    <property type="term" value="C:voltage-gated calcium channel complex"/>
    <property type="evidence" value="ECO:0007669"/>
    <property type="project" value="TreeGrafter"/>
</dbReference>
<dbReference type="GO" id="GO:0007268">
    <property type="term" value="P:chemical synaptic transmission"/>
    <property type="evidence" value="ECO:0007669"/>
    <property type="project" value="TreeGrafter"/>
</dbReference>
<keyword evidence="10 14" id="KW-0472">Membrane</keyword>
<feature type="region of interest" description="Disordered" evidence="13">
    <location>
        <begin position="382"/>
        <end position="428"/>
    </location>
</feature>
<dbReference type="AlphaFoldDB" id="A0A6I9YYC2"/>
<keyword evidence="7" id="KW-0851">Voltage-gated channel</keyword>
<dbReference type="PANTHER" id="PTHR45628:SF5">
    <property type="entry name" value="VOLTAGE-DEPENDENT R-TYPE CALCIUM CHANNEL SUBUNIT ALPHA-1E"/>
    <property type="match status" value="1"/>
</dbReference>
<feature type="region of interest" description="Disordered" evidence="13">
    <location>
        <begin position="140"/>
        <end position="351"/>
    </location>
</feature>
<evidence type="ECO:0000313" key="17">
    <source>
        <dbReference type="RefSeq" id="XP_013929049.1"/>
    </source>
</evidence>